<proteinExistence type="predicted"/>
<name>A0A2S6I6I7_9BACT</name>
<dbReference type="EMBL" id="PTJC01000005">
    <property type="protein sequence ID" value="PPK87106.1"/>
    <property type="molecule type" value="Genomic_DNA"/>
</dbReference>
<sequence>MTQAKADKLLNRITALHRSLQLDDQDDAPSTLERDLMLGYLRDLYTIYLEVGDDAPREKPKTTPKEIPPAPPKETPKPPDPPKPTAPPPPQPQPEVPAPERPNPTSPPEFPDAPVPPPQPPAMATHTAKIEPRYDERPAPDPPQPAPAPNASPDVEALFAETDSGSDLGNRLGRQRVADLNRALSINNRVLFANKLFNGNDELNDVLKSLNLKGSMSNAKPLLIDLAQQHRWAAEEREETAREFIELVRRRYA</sequence>
<reference evidence="2 3" key="1">
    <citation type="submission" date="2018-02" db="EMBL/GenBank/DDBJ databases">
        <title>Genomic Encyclopedia of Archaeal and Bacterial Type Strains, Phase II (KMG-II): from individual species to whole genera.</title>
        <authorList>
            <person name="Goeker M."/>
        </authorList>
    </citation>
    <scope>NUCLEOTIDE SEQUENCE [LARGE SCALE GENOMIC DNA]</scope>
    <source>
        <strain evidence="2 3">DSM 29526</strain>
    </source>
</reference>
<evidence type="ECO:0000313" key="2">
    <source>
        <dbReference type="EMBL" id="PPK87106.1"/>
    </source>
</evidence>
<feature type="compositionally biased region" description="Pro residues" evidence="1">
    <location>
        <begin position="140"/>
        <end position="150"/>
    </location>
</feature>
<evidence type="ECO:0000313" key="3">
    <source>
        <dbReference type="Proteomes" id="UP000237662"/>
    </source>
</evidence>
<gene>
    <name evidence="2" type="ORF">CLV84_0040</name>
</gene>
<feature type="compositionally biased region" description="Basic and acidic residues" evidence="1">
    <location>
        <begin position="54"/>
        <end position="64"/>
    </location>
</feature>
<protein>
    <submittedName>
        <fullName evidence="2">Uncharacterized protein</fullName>
    </submittedName>
</protein>
<organism evidence="2 3">
    <name type="scientific">Neolewinella xylanilytica</name>
    <dbReference type="NCBI Taxonomy" id="1514080"/>
    <lineage>
        <taxon>Bacteria</taxon>
        <taxon>Pseudomonadati</taxon>
        <taxon>Bacteroidota</taxon>
        <taxon>Saprospiria</taxon>
        <taxon>Saprospirales</taxon>
        <taxon>Lewinellaceae</taxon>
        <taxon>Neolewinella</taxon>
    </lineage>
</organism>
<feature type="region of interest" description="Disordered" evidence="1">
    <location>
        <begin position="52"/>
        <end position="153"/>
    </location>
</feature>
<dbReference type="Proteomes" id="UP000237662">
    <property type="component" value="Unassembled WGS sequence"/>
</dbReference>
<feature type="compositionally biased region" description="Pro residues" evidence="1">
    <location>
        <begin position="66"/>
        <end position="121"/>
    </location>
</feature>
<keyword evidence="3" id="KW-1185">Reference proteome</keyword>
<feature type="compositionally biased region" description="Basic and acidic residues" evidence="1">
    <location>
        <begin position="128"/>
        <end position="139"/>
    </location>
</feature>
<dbReference type="AlphaFoldDB" id="A0A2S6I6I7"/>
<dbReference type="RefSeq" id="WP_104417725.1">
    <property type="nucleotide sequence ID" value="NZ_PTJC01000005.1"/>
</dbReference>
<evidence type="ECO:0000256" key="1">
    <source>
        <dbReference type="SAM" id="MobiDB-lite"/>
    </source>
</evidence>
<comment type="caution">
    <text evidence="2">The sequence shown here is derived from an EMBL/GenBank/DDBJ whole genome shotgun (WGS) entry which is preliminary data.</text>
</comment>
<dbReference type="OrthoDB" id="1100725at2"/>
<accession>A0A2S6I6I7</accession>